<reference evidence="3" key="1">
    <citation type="journal article" date="2020" name="mSystems">
        <title>Genome- and Community-Level Interaction Insights into Carbon Utilization and Element Cycling Functions of Hydrothermarchaeota in Hydrothermal Sediment.</title>
        <authorList>
            <person name="Zhou Z."/>
            <person name="Liu Y."/>
            <person name="Xu W."/>
            <person name="Pan J."/>
            <person name="Luo Z.H."/>
            <person name="Li M."/>
        </authorList>
    </citation>
    <scope>NUCLEOTIDE SEQUENCE [LARGE SCALE GENOMIC DNA]</scope>
    <source>
        <strain evidence="3">SpSt-573</strain>
    </source>
</reference>
<protein>
    <recommendedName>
        <fullName evidence="4">GerMN domain-containing protein</fullName>
    </recommendedName>
</protein>
<keyword evidence="2" id="KW-0732">Signal</keyword>
<dbReference type="AlphaFoldDB" id="A0A7C4PFU3"/>
<gene>
    <name evidence="3" type="ORF">ENT37_05685</name>
</gene>
<evidence type="ECO:0000256" key="2">
    <source>
        <dbReference type="SAM" id="SignalP"/>
    </source>
</evidence>
<feature type="signal peptide" evidence="2">
    <location>
        <begin position="1"/>
        <end position="18"/>
    </location>
</feature>
<comment type="caution">
    <text evidence="3">The sequence shown here is derived from an EMBL/GenBank/DDBJ whole genome shotgun (WGS) entry which is preliminary data.</text>
</comment>
<evidence type="ECO:0000313" key="3">
    <source>
        <dbReference type="EMBL" id="HGS21341.1"/>
    </source>
</evidence>
<accession>A0A7C4PFU3</accession>
<evidence type="ECO:0000256" key="1">
    <source>
        <dbReference type="SAM" id="MobiDB-lite"/>
    </source>
</evidence>
<feature type="compositionally biased region" description="Polar residues" evidence="1">
    <location>
        <begin position="41"/>
        <end position="55"/>
    </location>
</feature>
<organism evidence="3">
    <name type="scientific">Anaerolinea thermolimosa</name>
    <dbReference type="NCBI Taxonomy" id="229919"/>
    <lineage>
        <taxon>Bacteria</taxon>
        <taxon>Bacillati</taxon>
        <taxon>Chloroflexota</taxon>
        <taxon>Anaerolineae</taxon>
        <taxon>Anaerolineales</taxon>
        <taxon>Anaerolineaceae</taxon>
        <taxon>Anaerolinea</taxon>
    </lineage>
</organism>
<dbReference type="PROSITE" id="PS51257">
    <property type="entry name" value="PROKAR_LIPOPROTEIN"/>
    <property type="match status" value="1"/>
</dbReference>
<feature type="chain" id="PRO_5028197016" description="GerMN domain-containing protein" evidence="2">
    <location>
        <begin position="19"/>
        <end position="254"/>
    </location>
</feature>
<name>A0A7C4PFU3_9CHLR</name>
<evidence type="ECO:0008006" key="4">
    <source>
        <dbReference type="Google" id="ProtNLM"/>
    </source>
</evidence>
<proteinExistence type="predicted"/>
<feature type="region of interest" description="Disordered" evidence="1">
    <location>
        <begin position="40"/>
        <end position="91"/>
    </location>
</feature>
<dbReference type="EMBL" id="DSYK01000291">
    <property type="protein sequence ID" value="HGS21341.1"/>
    <property type="molecule type" value="Genomic_DNA"/>
</dbReference>
<sequence length="254" mass="27225">MRKHFISAFFVFFMGLLAACGVSSTPQTTSSAENRFLPAVESQSTPVDSQPSAPQEPSYPVDTPIPEEAYPPASERGETPAYPQPAASTSFTPYAPGTTTSVEAIDRVLIAFAGKDLSSRQNLISFLAAPCTREQGVTPLPRCAANESESTLVEGLPILGPEVTFLRRSEMPADFFAGDFQLVAVYEVKPEALQETYTPSGQYGIVLAQSRAPGSVTFTTLRINENGIVRVDIDRDRPASGFADAGAFLLPLQP</sequence>